<keyword evidence="2" id="KW-1185">Reference proteome</keyword>
<organism evidence="1 2">
    <name type="scientific">Canna indica</name>
    <name type="common">Indian-shot</name>
    <dbReference type="NCBI Taxonomy" id="4628"/>
    <lineage>
        <taxon>Eukaryota</taxon>
        <taxon>Viridiplantae</taxon>
        <taxon>Streptophyta</taxon>
        <taxon>Embryophyta</taxon>
        <taxon>Tracheophyta</taxon>
        <taxon>Spermatophyta</taxon>
        <taxon>Magnoliopsida</taxon>
        <taxon>Liliopsida</taxon>
        <taxon>Zingiberales</taxon>
        <taxon>Cannaceae</taxon>
        <taxon>Canna</taxon>
    </lineage>
</organism>
<sequence>MVAMAAISTSVASSPSSLLPNVRRRAPSFRCSSTPPDGERAAPLLQLAVGGVTELLRVLSPKKQRDVSRTSEHVPSSASSADDVLRILRADYHRAYFLTGDFTSDIYAEDCLFEDPTIKFRGRDQYSQNLGLLVPFFDQPSLRLEKIEKNYEVNFILASWTLRTYLKLPWRPLISIKGSTTYDLGKDFKIIRHAESWNVSALEAVGQIFKLGSAEIDE</sequence>
<dbReference type="PANTHER" id="PTHR34123">
    <property type="entry name" value="OS04G0578200 PROTEIN"/>
    <property type="match status" value="1"/>
</dbReference>
<gene>
    <name evidence="1" type="ORF">Cni_G23998</name>
</gene>
<protein>
    <submittedName>
        <fullName evidence="1">Uncharacterized protein</fullName>
    </submittedName>
</protein>
<accession>A0AAQ3KX68</accession>
<dbReference type="SUPFAM" id="SSF54427">
    <property type="entry name" value="NTF2-like"/>
    <property type="match status" value="1"/>
</dbReference>
<evidence type="ECO:0000313" key="1">
    <source>
        <dbReference type="EMBL" id="WOL15217.1"/>
    </source>
</evidence>
<dbReference type="InterPro" id="IPR018790">
    <property type="entry name" value="DUF2358"/>
</dbReference>
<dbReference type="PANTHER" id="PTHR34123:SF4">
    <property type="entry name" value="PHOSPHORIBOSYLTRANSFERASE-LIKE PROTEIN, PUTATIVE (DUF2358)-RELATED"/>
    <property type="match status" value="1"/>
</dbReference>
<dbReference type="InterPro" id="IPR032710">
    <property type="entry name" value="NTF2-like_dom_sf"/>
</dbReference>
<dbReference type="Proteomes" id="UP001327560">
    <property type="component" value="Chromosome 7"/>
</dbReference>
<dbReference type="AlphaFoldDB" id="A0AAQ3KX68"/>
<dbReference type="Pfam" id="PF10184">
    <property type="entry name" value="DUF2358"/>
    <property type="match status" value="1"/>
</dbReference>
<reference evidence="1 2" key="1">
    <citation type="submission" date="2023-10" db="EMBL/GenBank/DDBJ databases">
        <title>Chromosome-scale genome assembly provides insights into flower coloration mechanisms of Canna indica.</title>
        <authorList>
            <person name="Li C."/>
        </authorList>
    </citation>
    <scope>NUCLEOTIDE SEQUENCE [LARGE SCALE GENOMIC DNA]</scope>
    <source>
        <tissue evidence="1">Flower</tissue>
    </source>
</reference>
<dbReference type="EMBL" id="CP136896">
    <property type="protein sequence ID" value="WOL15217.1"/>
    <property type="molecule type" value="Genomic_DNA"/>
</dbReference>
<evidence type="ECO:0000313" key="2">
    <source>
        <dbReference type="Proteomes" id="UP001327560"/>
    </source>
</evidence>
<name>A0AAQ3KX68_9LILI</name>
<proteinExistence type="predicted"/>